<gene>
    <name evidence="1" type="ORF">L0F81_02925</name>
</gene>
<reference evidence="1 2" key="1">
    <citation type="submission" date="2022-01" db="EMBL/GenBank/DDBJ databases">
        <title>Draft Genome Sequences of Seven Type Strains of the Genus Streptomyces.</title>
        <authorList>
            <person name="Aziz S."/>
            <person name="Coretto E."/>
            <person name="Chronakova A."/>
            <person name="Sproer C."/>
            <person name="Huber K."/>
            <person name="Nouioui I."/>
            <person name="Gross H."/>
        </authorList>
    </citation>
    <scope>NUCLEOTIDE SEQUENCE [LARGE SCALE GENOMIC DNA]</scope>
    <source>
        <strain evidence="1 2">DSM 41685</strain>
    </source>
</reference>
<accession>A0ABS9J9L6</accession>
<dbReference type="Proteomes" id="UP001299012">
    <property type="component" value="Unassembled WGS sequence"/>
</dbReference>
<proteinExistence type="predicted"/>
<keyword evidence="2" id="KW-1185">Reference proteome</keyword>
<comment type="caution">
    <text evidence="1">The sequence shown here is derived from an EMBL/GenBank/DDBJ whole genome shotgun (WGS) entry which is preliminary data.</text>
</comment>
<dbReference type="RefSeq" id="WP_086697976.1">
    <property type="nucleotide sequence ID" value="NZ_JAKKZF010000005.1"/>
</dbReference>
<organism evidence="1 2">
    <name type="scientific">Streptomyces tricolor</name>
    <dbReference type="NCBI Taxonomy" id="68277"/>
    <lineage>
        <taxon>Bacteria</taxon>
        <taxon>Bacillati</taxon>
        <taxon>Actinomycetota</taxon>
        <taxon>Actinomycetes</taxon>
        <taxon>Kitasatosporales</taxon>
        <taxon>Streptomycetaceae</taxon>
        <taxon>Streptomyces</taxon>
        <taxon>Streptomyces violaceoruber group</taxon>
    </lineage>
</organism>
<sequence length="189" mass="20518">MPNPPRKNGLRKDQRPVTEADYDEVRRLHAQGLGRNAIAREMGRGPRTVSVIAAELGLVFDVTMTEEATRHRVAQLAALRAETAIDLHLDALKLTQSMWEPAVIYNFGGKENTYAYEHVDEPPAIDKKNLMAAAGIALEKSLKLVPPAEDSGAEDARSMLGQLMVGLKAAYDQAVTEEAANGEAEGESP</sequence>
<name>A0ABS9J9L6_9ACTN</name>
<dbReference type="EMBL" id="JAKKZF010000005">
    <property type="protein sequence ID" value="MCG0062250.1"/>
    <property type="molecule type" value="Genomic_DNA"/>
</dbReference>
<evidence type="ECO:0000313" key="2">
    <source>
        <dbReference type="Proteomes" id="UP001299012"/>
    </source>
</evidence>
<evidence type="ECO:0000313" key="1">
    <source>
        <dbReference type="EMBL" id="MCG0062250.1"/>
    </source>
</evidence>
<protein>
    <submittedName>
        <fullName evidence="1">Helix-turn-helix domain-containing protein</fullName>
    </submittedName>
</protein>